<dbReference type="PANTHER" id="PTHR42076">
    <property type="entry name" value="CYANOVIRIN-N HOMOLOG"/>
    <property type="match status" value="1"/>
</dbReference>
<dbReference type="AlphaFoldDB" id="A0A9P6MEQ6"/>
<proteinExistence type="predicted"/>
<feature type="non-terminal residue" evidence="2">
    <location>
        <position position="1"/>
    </location>
</feature>
<gene>
    <name evidence="2" type="ORF">BGZ80_007383</name>
</gene>
<evidence type="ECO:0000313" key="3">
    <source>
        <dbReference type="Proteomes" id="UP000703661"/>
    </source>
</evidence>
<evidence type="ECO:0000313" key="2">
    <source>
        <dbReference type="EMBL" id="KAF9995952.1"/>
    </source>
</evidence>
<feature type="region of interest" description="Disordered" evidence="1">
    <location>
        <begin position="213"/>
        <end position="255"/>
    </location>
</feature>
<dbReference type="Proteomes" id="UP000703661">
    <property type="component" value="Unassembled WGS sequence"/>
</dbReference>
<evidence type="ECO:0000256" key="1">
    <source>
        <dbReference type="SAM" id="MobiDB-lite"/>
    </source>
</evidence>
<reference evidence="2" key="1">
    <citation type="journal article" date="2020" name="Fungal Divers.">
        <title>Resolving the Mortierellaceae phylogeny through synthesis of multi-gene phylogenetics and phylogenomics.</title>
        <authorList>
            <person name="Vandepol N."/>
            <person name="Liber J."/>
            <person name="Desiro A."/>
            <person name="Na H."/>
            <person name="Kennedy M."/>
            <person name="Barry K."/>
            <person name="Grigoriev I.V."/>
            <person name="Miller A.N."/>
            <person name="O'Donnell K."/>
            <person name="Stajich J.E."/>
            <person name="Bonito G."/>
        </authorList>
    </citation>
    <scope>NUCLEOTIDE SEQUENCE</scope>
    <source>
        <strain evidence="2">NRRL 2769</strain>
    </source>
</reference>
<name>A0A9P6MEQ6_9FUNG</name>
<accession>A0A9P6MEQ6</accession>
<comment type="caution">
    <text evidence="2">The sequence shown here is derived from an EMBL/GenBank/DDBJ whole genome shotgun (WGS) entry which is preliminary data.</text>
</comment>
<organism evidence="2 3">
    <name type="scientific">Entomortierella chlamydospora</name>
    <dbReference type="NCBI Taxonomy" id="101097"/>
    <lineage>
        <taxon>Eukaryota</taxon>
        <taxon>Fungi</taxon>
        <taxon>Fungi incertae sedis</taxon>
        <taxon>Mucoromycota</taxon>
        <taxon>Mortierellomycotina</taxon>
        <taxon>Mortierellomycetes</taxon>
        <taxon>Mortierellales</taxon>
        <taxon>Mortierellaceae</taxon>
        <taxon>Entomortierella</taxon>
    </lineage>
</organism>
<sequence>MGFWSSIADAFSKDGAATHFFERIPVVGYGVAGVQAIAGNSEQAKRALALSTNSLITTAGAVGGFAVGGPAGAVAGGALAAQAGMASEWGIAKTINDPTVKGDVGEVSVKRALVDGLVGGVSGVIGGGGGMGTAAKAAGEAALEGAGKSLTRTITTTVLETMAGKTTLKGAIETVKGAAIQATKEGVKGAVLQVGKNAGTIAATATAVTIGKQGTSISKKPYPHKPKVGSGDEDPEEEKKQFKAVTAREEQRVAS</sequence>
<dbReference type="EMBL" id="JAAAID010003765">
    <property type="protein sequence ID" value="KAF9995952.1"/>
    <property type="molecule type" value="Genomic_DNA"/>
</dbReference>
<feature type="compositionally biased region" description="Basic and acidic residues" evidence="1">
    <location>
        <begin position="237"/>
        <end position="255"/>
    </location>
</feature>
<keyword evidence="3" id="KW-1185">Reference proteome</keyword>
<dbReference type="PANTHER" id="PTHR42076:SF1">
    <property type="entry name" value="CYANOVIRIN-N DOMAIN-CONTAINING PROTEIN"/>
    <property type="match status" value="1"/>
</dbReference>
<protein>
    <submittedName>
        <fullName evidence="2">Uncharacterized protein</fullName>
    </submittedName>
</protein>